<dbReference type="EMBL" id="HE600905">
    <property type="protein sequence ID" value="CAP29782.2"/>
    <property type="molecule type" value="Genomic_DNA"/>
</dbReference>
<evidence type="ECO:0000313" key="3">
    <source>
        <dbReference type="EMBL" id="CAP29782.2"/>
    </source>
</evidence>
<dbReference type="KEGG" id="cbr:CBG_10170"/>
<dbReference type="CTD" id="8573929"/>
<accession>A8XAW7</accession>
<evidence type="ECO:0000256" key="2">
    <source>
        <dbReference type="SAM" id="Phobius"/>
    </source>
</evidence>
<dbReference type="AlphaFoldDB" id="A8XAW7"/>
<dbReference type="RefSeq" id="XP_002631930.2">
    <property type="nucleotide sequence ID" value="XM_002631884.2"/>
</dbReference>
<evidence type="ECO:0000313" key="4">
    <source>
        <dbReference type="Proteomes" id="UP000008549"/>
    </source>
</evidence>
<organism evidence="3 4">
    <name type="scientific">Caenorhabditis briggsae</name>
    <dbReference type="NCBI Taxonomy" id="6238"/>
    <lineage>
        <taxon>Eukaryota</taxon>
        <taxon>Metazoa</taxon>
        <taxon>Ecdysozoa</taxon>
        <taxon>Nematoda</taxon>
        <taxon>Chromadorea</taxon>
        <taxon>Rhabditida</taxon>
        <taxon>Rhabditina</taxon>
        <taxon>Rhabditomorpha</taxon>
        <taxon>Rhabditoidea</taxon>
        <taxon>Rhabditidae</taxon>
        <taxon>Peloderinae</taxon>
        <taxon>Caenorhabditis</taxon>
    </lineage>
</organism>
<keyword evidence="2" id="KW-0472">Membrane</keyword>
<dbReference type="Proteomes" id="UP000008549">
    <property type="component" value="Unassembled WGS sequence"/>
</dbReference>
<dbReference type="WormBase" id="CBG10170">
    <property type="protein sequence ID" value="CBP26411"/>
    <property type="gene ID" value="WBGene00031628"/>
</dbReference>
<proteinExistence type="predicted"/>
<feature type="region of interest" description="Disordered" evidence="1">
    <location>
        <begin position="166"/>
        <end position="197"/>
    </location>
</feature>
<feature type="transmembrane region" description="Helical" evidence="2">
    <location>
        <begin position="234"/>
        <end position="259"/>
    </location>
</feature>
<sequence>MLFPVLISDSNRNEGLQKKFPTEVQLHLAAQDAPQQSASLRLLLRHPSLRPMSSATSDKSHHIKVGDHVDFLKGDLISTKWCYKIPRFCSESNGTCSPNSDDDIGDYILNYRPRPYNTSSGIMLHVVARPKLQHTYDDHEVELPTKIETTSTGPSTWLPIVFPPTQTRNGAASPKKEISDSSADEVGFQAEEDTTSTRPSMKLLPIVFPPKAVKPEEVTVTAEVEQRVQKADEIWNILTIGAIVVAAFMLIILIGAFYCRH</sequence>
<keyword evidence="4" id="KW-1185">Reference proteome</keyword>
<keyword evidence="2" id="KW-0812">Transmembrane</keyword>
<protein>
    <submittedName>
        <fullName evidence="3">Protein CBG10170</fullName>
    </submittedName>
</protein>
<gene>
    <name evidence="3 5" type="ORF">CBG10170</name>
    <name evidence="3" type="ORF">CBG_10170</name>
</gene>
<dbReference type="GeneID" id="8573929"/>
<keyword evidence="2" id="KW-1133">Transmembrane helix</keyword>
<dbReference type="InParanoid" id="A8XAW7"/>
<evidence type="ECO:0000256" key="1">
    <source>
        <dbReference type="SAM" id="MobiDB-lite"/>
    </source>
</evidence>
<reference evidence="3 4" key="2">
    <citation type="journal article" date="2011" name="PLoS Genet.">
        <title>Caenorhabditis briggsae recombinant inbred line genotypes reveal inter-strain incompatibility and the evolution of recombination.</title>
        <authorList>
            <person name="Ross J.A."/>
            <person name="Koboldt D.C."/>
            <person name="Staisch J.E."/>
            <person name="Chamberlin H.M."/>
            <person name="Gupta B.P."/>
            <person name="Miller R.D."/>
            <person name="Baird S.E."/>
            <person name="Haag E.S."/>
        </authorList>
    </citation>
    <scope>NUCLEOTIDE SEQUENCE [LARGE SCALE GENOMIC DNA]</scope>
    <source>
        <strain evidence="3 4">AF16</strain>
    </source>
</reference>
<name>A8XAW7_CAEBR</name>
<dbReference type="HOGENOM" id="CLU_1066455_0_0_1"/>
<evidence type="ECO:0000313" key="5">
    <source>
        <dbReference type="WormBase" id="CBG10170"/>
    </source>
</evidence>
<reference evidence="3 4" key="1">
    <citation type="journal article" date="2003" name="PLoS Biol.">
        <title>The genome sequence of Caenorhabditis briggsae: a platform for comparative genomics.</title>
        <authorList>
            <person name="Stein L.D."/>
            <person name="Bao Z."/>
            <person name="Blasiar D."/>
            <person name="Blumenthal T."/>
            <person name="Brent M.R."/>
            <person name="Chen N."/>
            <person name="Chinwalla A."/>
            <person name="Clarke L."/>
            <person name="Clee C."/>
            <person name="Coghlan A."/>
            <person name="Coulson A."/>
            <person name="D'Eustachio P."/>
            <person name="Fitch D.H."/>
            <person name="Fulton L.A."/>
            <person name="Fulton R.E."/>
            <person name="Griffiths-Jones S."/>
            <person name="Harris T.W."/>
            <person name="Hillier L.W."/>
            <person name="Kamath R."/>
            <person name="Kuwabara P.E."/>
            <person name="Mardis E.R."/>
            <person name="Marra M.A."/>
            <person name="Miner T.L."/>
            <person name="Minx P."/>
            <person name="Mullikin J.C."/>
            <person name="Plumb R.W."/>
            <person name="Rogers J."/>
            <person name="Schein J.E."/>
            <person name="Sohrmann M."/>
            <person name="Spieth J."/>
            <person name="Stajich J.E."/>
            <person name="Wei C."/>
            <person name="Willey D."/>
            <person name="Wilson R.K."/>
            <person name="Durbin R."/>
            <person name="Waterston R.H."/>
        </authorList>
    </citation>
    <scope>NUCLEOTIDE SEQUENCE [LARGE SCALE GENOMIC DNA]</scope>
    <source>
        <strain evidence="3 4">AF16</strain>
    </source>
</reference>